<evidence type="ECO:0000313" key="2">
    <source>
        <dbReference type="EMBL" id="CAI0540609.1"/>
    </source>
</evidence>
<dbReference type="InterPro" id="IPR002182">
    <property type="entry name" value="NB-ARC"/>
</dbReference>
<evidence type="ECO:0000259" key="1">
    <source>
        <dbReference type="Pfam" id="PF00931"/>
    </source>
</evidence>
<dbReference type="PANTHER" id="PTHR11017:SF575">
    <property type="entry name" value="ADP-RIBOSYL CYCLASE_CYCLIC ADP-RIBOSE HYDROLASE"/>
    <property type="match status" value="1"/>
</dbReference>
<dbReference type="PRINTS" id="PR00364">
    <property type="entry name" value="DISEASERSIST"/>
</dbReference>
<dbReference type="EMBL" id="CAMGYJ010000009">
    <property type="protein sequence ID" value="CAI0540609.1"/>
    <property type="molecule type" value="Genomic_DNA"/>
</dbReference>
<dbReference type="PANTHER" id="PTHR11017">
    <property type="entry name" value="LEUCINE-RICH REPEAT-CONTAINING PROTEIN"/>
    <property type="match status" value="1"/>
</dbReference>
<dbReference type="InterPro" id="IPR027417">
    <property type="entry name" value="P-loop_NTPase"/>
</dbReference>
<dbReference type="SUPFAM" id="SSF52058">
    <property type="entry name" value="L domain-like"/>
    <property type="match status" value="1"/>
</dbReference>
<dbReference type="InterPro" id="IPR032675">
    <property type="entry name" value="LRR_dom_sf"/>
</dbReference>
<dbReference type="GO" id="GO:0043531">
    <property type="term" value="F:ADP binding"/>
    <property type="evidence" value="ECO:0007669"/>
    <property type="project" value="InterPro"/>
</dbReference>
<dbReference type="Proteomes" id="UP001154282">
    <property type="component" value="Unassembled WGS sequence"/>
</dbReference>
<dbReference type="Gene3D" id="3.40.50.300">
    <property type="entry name" value="P-loop containing nucleotide triphosphate hydrolases"/>
    <property type="match status" value="1"/>
</dbReference>
<dbReference type="InterPro" id="IPR044974">
    <property type="entry name" value="Disease_R_plants"/>
</dbReference>
<keyword evidence="3" id="KW-1185">Reference proteome</keyword>
<accession>A0AAV0Q8J9</accession>
<sequence>MISTKWIHQMYQGIREVMLLPLSRIIELANPRRTGRDGWMLSKSSLIVLAILHRQSKISKRVKFDHFVGMDARVSEIEQILAMNVDDFRIIGLWGMGGVGKTTLAKACYQSFVPSRKEIKHHFILNVNEKLEKQIGVEGMSKERLLHFSLVVLQPQLVNLVWLDLSRCINLVAIPNLSGSQKVEYLYLRGCKRLIELPSHIQYLDKPIFLDVDECTSLRHLPPKLNSKFLQCIWLSNCPQLTRCPEINSGELLHLDLKETPVTALPAAICNSKQGGFLRLCGRHITCFPAISASLELFRLCHTTIKDMDCYDVDHHQHGSLPRFVELELVGNPQLKSLSKNIWNMVSQSLLLQDCPSIETLPEISLPMAGLTQLSIIGCRNLKSFPTCINNLKSLRELCFTGTNTKSLPSFVHGLNQLLALDLSDNKCLESIPNIHKLAKLFHLYLSGCSRIKFLPELPHSLLSLDVSGCTLLQALPSNVGRLRWNELYFEDCSQLDPKLPTEMVLNFPNHAALNQYSEGVLQYSGSRIPGWFAYKSVNDKNDSCMTVQFPPSDCSTERIIKGIAFGIVCSSDIGCVEISITCDYDIGTIAVAYRITLYIWYDTNLLGKMKNGIREEAKPWYERYSAGHSGISFKFSLKAVREKIPGD</sequence>
<dbReference type="PROSITE" id="PS51450">
    <property type="entry name" value="LRR"/>
    <property type="match status" value="1"/>
</dbReference>
<dbReference type="SUPFAM" id="SSF52540">
    <property type="entry name" value="P-loop containing nucleoside triphosphate hydrolases"/>
    <property type="match status" value="1"/>
</dbReference>
<dbReference type="Gene3D" id="3.80.10.10">
    <property type="entry name" value="Ribonuclease Inhibitor"/>
    <property type="match status" value="2"/>
</dbReference>
<reference evidence="2" key="1">
    <citation type="submission" date="2022-08" db="EMBL/GenBank/DDBJ databases">
        <authorList>
            <person name="Gutierrez-Valencia J."/>
        </authorList>
    </citation>
    <scope>NUCLEOTIDE SEQUENCE</scope>
</reference>
<dbReference type="InterPro" id="IPR001611">
    <property type="entry name" value="Leu-rich_rpt"/>
</dbReference>
<dbReference type="AlphaFoldDB" id="A0AAV0Q8J9"/>
<evidence type="ECO:0000313" key="3">
    <source>
        <dbReference type="Proteomes" id="UP001154282"/>
    </source>
</evidence>
<dbReference type="Pfam" id="PF00931">
    <property type="entry name" value="NB-ARC"/>
    <property type="match status" value="1"/>
</dbReference>
<gene>
    <name evidence="2" type="ORF">LITE_LOCUS41774</name>
</gene>
<comment type="caution">
    <text evidence="2">The sequence shown here is derived from an EMBL/GenBank/DDBJ whole genome shotgun (WGS) entry which is preliminary data.</text>
</comment>
<organism evidence="2 3">
    <name type="scientific">Linum tenue</name>
    <dbReference type="NCBI Taxonomy" id="586396"/>
    <lineage>
        <taxon>Eukaryota</taxon>
        <taxon>Viridiplantae</taxon>
        <taxon>Streptophyta</taxon>
        <taxon>Embryophyta</taxon>
        <taxon>Tracheophyta</taxon>
        <taxon>Spermatophyta</taxon>
        <taxon>Magnoliopsida</taxon>
        <taxon>eudicotyledons</taxon>
        <taxon>Gunneridae</taxon>
        <taxon>Pentapetalae</taxon>
        <taxon>rosids</taxon>
        <taxon>fabids</taxon>
        <taxon>Malpighiales</taxon>
        <taxon>Linaceae</taxon>
        <taxon>Linum</taxon>
    </lineage>
</organism>
<name>A0AAV0Q8J9_9ROSI</name>
<proteinExistence type="predicted"/>
<feature type="domain" description="NB-ARC" evidence="1">
    <location>
        <begin position="73"/>
        <end position="123"/>
    </location>
</feature>
<dbReference type="GO" id="GO:0006952">
    <property type="term" value="P:defense response"/>
    <property type="evidence" value="ECO:0007669"/>
    <property type="project" value="InterPro"/>
</dbReference>
<protein>
    <recommendedName>
        <fullName evidence="1">NB-ARC domain-containing protein</fullName>
    </recommendedName>
</protein>